<name>A0ABY0ELW3_CLOTA</name>
<accession>A0ABY0ELW3</accession>
<dbReference type="RefSeq" id="WP_039260685.1">
    <property type="nucleotide sequence ID" value="NZ_JSWD01000029.1"/>
</dbReference>
<dbReference type="InterPro" id="IPR050807">
    <property type="entry name" value="TransReg_Diox_bact_type"/>
</dbReference>
<dbReference type="CDD" id="cd00093">
    <property type="entry name" value="HTH_XRE"/>
    <property type="match status" value="1"/>
</dbReference>
<dbReference type="EMBL" id="QMAU01000049">
    <property type="protein sequence ID" value="RXI52636.1"/>
    <property type="molecule type" value="Genomic_DNA"/>
</dbReference>
<gene>
    <name evidence="3" type="ORF">DP131_12000</name>
</gene>
<dbReference type="Gene3D" id="1.10.260.40">
    <property type="entry name" value="lambda repressor-like DNA-binding domains"/>
    <property type="match status" value="1"/>
</dbReference>
<dbReference type="PANTHER" id="PTHR46797">
    <property type="entry name" value="HTH-TYPE TRANSCRIPTIONAL REGULATOR"/>
    <property type="match status" value="1"/>
</dbReference>
<comment type="caution">
    <text evidence="3">The sequence shown here is derived from an EMBL/GenBank/DDBJ whole genome shotgun (WGS) entry which is preliminary data.</text>
</comment>
<dbReference type="SUPFAM" id="SSF47413">
    <property type="entry name" value="lambda repressor-like DNA-binding domains"/>
    <property type="match status" value="1"/>
</dbReference>
<feature type="domain" description="HTH cro/C1-type" evidence="2">
    <location>
        <begin position="7"/>
        <end position="62"/>
    </location>
</feature>
<proteinExistence type="predicted"/>
<evidence type="ECO:0000256" key="1">
    <source>
        <dbReference type="ARBA" id="ARBA00023125"/>
    </source>
</evidence>
<dbReference type="SMART" id="SM00530">
    <property type="entry name" value="HTH_XRE"/>
    <property type="match status" value="1"/>
</dbReference>
<evidence type="ECO:0000313" key="4">
    <source>
        <dbReference type="Proteomes" id="UP000290273"/>
    </source>
</evidence>
<organism evidence="3 4">
    <name type="scientific">Clostridium tetani</name>
    <dbReference type="NCBI Taxonomy" id="1513"/>
    <lineage>
        <taxon>Bacteria</taxon>
        <taxon>Bacillati</taxon>
        <taxon>Bacillota</taxon>
        <taxon>Clostridia</taxon>
        <taxon>Eubacteriales</taxon>
        <taxon>Clostridiaceae</taxon>
        <taxon>Clostridium</taxon>
    </lineage>
</organism>
<dbReference type="Pfam" id="PF01381">
    <property type="entry name" value="HTH_3"/>
    <property type="match status" value="1"/>
</dbReference>
<keyword evidence="1" id="KW-0238">DNA-binding</keyword>
<dbReference type="PANTHER" id="PTHR46797:SF1">
    <property type="entry name" value="METHYLPHOSPHONATE SYNTHASE"/>
    <property type="match status" value="1"/>
</dbReference>
<protein>
    <submittedName>
        <fullName evidence="3">XRE family transcriptional regulator</fullName>
    </submittedName>
</protein>
<dbReference type="Proteomes" id="UP000290273">
    <property type="component" value="Unassembled WGS sequence"/>
</dbReference>
<sequence>MFNKNKLELLRERKGWSKYRLAKEANMAQSTLHDIVSGKNVSPGVNSLAKLADALDVSVNEFFDSENIETPKEKTDKSIKEDLPVIPEEFTNPDEARTYVDKHQIFGANGFDSDKLSDDEILEFANELLKQMELISFKYKK</sequence>
<dbReference type="InterPro" id="IPR001387">
    <property type="entry name" value="Cro/C1-type_HTH"/>
</dbReference>
<dbReference type="PROSITE" id="PS50943">
    <property type="entry name" value="HTH_CROC1"/>
    <property type="match status" value="1"/>
</dbReference>
<dbReference type="InterPro" id="IPR010982">
    <property type="entry name" value="Lambda_DNA-bd_dom_sf"/>
</dbReference>
<reference evidence="3 4" key="1">
    <citation type="submission" date="2018-06" db="EMBL/GenBank/DDBJ databases">
        <title>Genome conservation of Clostridium tetani.</title>
        <authorList>
            <person name="Bruggemann H."/>
            <person name="Popoff M.R."/>
        </authorList>
    </citation>
    <scope>NUCLEOTIDE SEQUENCE [LARGE SCALE GENOMIC DNA]</scope>
    <source>
        <strain evidence="3 4">63.05</strain>
    </source>
</reference>
<evidence type="ECO:0000259" key="2">
    <source>
        <dbReference type="PROSITE" id="PS50943"/>
    </source>
</evidence>
<evidence type="ECO:0000313" key="3">
    <source>
        <dbReference type="EMBL" id="RXI52636.1"/>
    </source>
</evidence>